<name>A0AAD4G7K1_BOLED</name>
<dbReference type="AlphaFoldDB" id="A0AAD4G7K1"/>
<accession>A0AAD4G7K1</accession>
<gene>
    <name evidence="1" type="ORF">L210DRAFT_3569481</name>
</gene>
<dbReference type="Proteomes" id="UP001194468">
    <property type="component" value="Unassembled WGS sequence"/>
</dbReference>
<sequence length="259" mass="29493">MAENLHAKLAQKYSLRTSADALLAKGDNDEPSFGLEITSQFWEFWDGPYVGTDLRGTFYYNRGLFRERLSKVGVTKADYCADQKWAQEKRFLHVQFFTPDSTGLLGEFLAEDEFDIAESTGLLGRRRHGEWRKAEYIIADATASKAKNHTKMTIRCGAVGEAIEVECNPGDKIYQDAIDGVFGRLFLKSIDALHKVNSVSWYHDRVILHEHSNIKDRSLFFLPSEASRDDPHWQCPLGADCEKTLKHAKWKSIRNSEIG</sequence>
<comment type="caution">
    <text evidence="1">The sequence shown here is derived from an EMBL/GenBank/DDBJ whole genome shotgun (WGS) entry which is preliminary data.</text>
</comment>
<protein>
    <submittedName>
        <fullName evidence="1">Uncharacterized protein</fullName>
    </submittedName>
</protein>
<organism evidence="1 2">
    <name type="scientific">Boletus edulis BED1</name>
    <dbReference type="NCBI Taxonomy" id="1328754"/>
    <lineage>
        <taxon>Eukaryota</taxon>
        <taxon>Fungi</taxon>
        <taxon>Dikarya</taxon>
        <taxon>Basidiomycota</taxon>
        <taxon>Agaricomycotina</taxon>
        <taxon>Agaricomycetes</taxon>
        <taxon>Agaricomycetidae</taxon>
        <taxon>Boletales</taxon>
        <taxon>Boletineae</taxon>
        <taxon>Boletaceae</taxon>
        <taxon>Boletoideae</taxon>
        <taxon>Boletus</taxon>
    </lineage>
</organism>
<evidence type="ECO:0000313" key="1">
    <source>
        <dbReference type="EMBL" id="KAF8423695.1"/>
    </source>
</evidence>
<reference evidence="1" key="1">
    <citation type="submission" date="2019-10" db="EMBL/GenBank/DDBJ databases">
        <authorList>
            <consortium name="DOE Joint Genome Institute"/>
            <person name="Kuo A."/>
            <person name="Miyauchi S."/>
            <person name="Kiss E."/>
            <person name="Drula E."/>
            <person name="Kohler A."/>
            <person name="Sanchez-Garcia M."/>
            <person name="Andreopoulos B."/>
            <person name="Barry K.W."/>
            <person name="Bonito G."/>
            <person name="Buee M."/>
            <person name="Carver A."/>
            <person name="Chen C."/>
            <person name="Cichocki N."/>
            <person name="Clum A."/>
            <person name="Culley D."/>
            <person name="Crous P.W."/>
            <person name="Fauchery L."/>
            <person name="Girlanda M."/>
            <person name="Hayes R."/>
            <person name="Keri Z."/>
            <person name="LaButti K."/>
            <person name="Lipzen A."/>
            <person name="Lombard V."/>
            <person name="Magnuson J."/>
            <person name="Maillard F."/>
            <person name="Morin E."/>
            <person name="Murat C."/>
            <person name="Nolan M."/>
            <person name="Ohm R."/>
            <person name="Pangilinan J."/>
            <person name="Pereira M."/>
            <person name="Perotto S."/>
            <person name="Peter M."/>
            <person name="Riley R."/>
            <person name="Sitrit Y."/>
            <person name="Stielow B."/>
            <person name="Szollosi G."/>
            <person name="Zifcakova L."/>
            <person name="Stursova M."/>
            <person name="Spatafora J.W."/>
            <person name="Tedersoo L."/>
            <person name="Vaario L.-M."/>
            <person name="Yamada A."/>
            <person name="Yan M."/>
            <person name="Wang P."/>
            <person name="Xu J."/>
            <person name="Bruns T."/>
            <person name="Baldrian P."/>
            <person name="Vilgalys R."/>
            <person name="Henrissat B."/>
            <person name="Grigoriev I.V."/>
            <person name="Hibbett D."/>
            <person name="Nagy L.G."/>
            <person name="Martin F.M."/>
        </authorList>
    </citation>
    <scope>NUCLEOTIDE SEQUENCE</scope>
    <source>
        <strain evidence="1">BED1</strain>
    </source>
</reference>
<keyword evidence="2" id="KW-1185">Reference proteome</keyword>
<evidence type="ECO:0000313" key="2">
    <source>
        <dbReference type="Proteomes" id="UP001194468"/>
    </source>
</evidence>
<dbReference type="EMBL" id="WHUW01000113">
    <property type="protein sequence ID" value="KAF8423695.1"/>
    <property type="molecule type" value="Genomic_DNA"/>
</dbReference>
<reference evidence="1" key="2">
    <citation type="journal article" date="2020" name="Nat. Commun.">
        <title>Large-scale genome sequencing of mycorrhizal fungi provides insights into the early evolution of symbiotic traits.</title>
        <authorList>
            <person name="Miyauchi S."/>
            <person name="Kiss E."/>
            <person name="Kuo A."/>
            <person name="Drula E."/>
            <person name="Kohler A."/>
            <person name="Sanchez-Garcia M."/>
            <person name="Morin E."/>
            <person name="Andreopoulos B."/>
            <person name="Barry K.W."/>
            <person name="Bonito G."/>
            <person name="Buee M."/>
            <person name="Carver A."/>
            <person name="Chen C."/>
            <person name="Cichocki N."/>
            <person name="Clum A."/>
            <person name="Culley D."/>
            <person name="Crous P.W."/>
            <person name="Fauchery L."/>
            <person name="Girlanda M."/>
            <person name="Hayes R.D."/>
            <person name="Keri Z."/>
            <person name="LaButti K."/>
            <person name="Lipzen A."/>
            <person name="Lombard V."/>
            <person name="Magnuson J."/>
            <person name="Maillard F."/>
            <person name="Murat C."/>
            <person name="Nolan M."/>
            <person name="Ohm R.A."/>
            <person name="Pangilinan J."/>
            <person name="Pereira M.F."/>
            <person name="Perotto S."/>
            <person name="Peter M."/>
            <person name="Pfister S."/>
            <person name="Riley R."/>
            <person name="Sitrit Y."/>
            <person name="Stielow J.B."/>
            <person name="Szollosi G."/>
            <person name="Zifcakova L."/>
            <person name="Stursova M."/>
            <person name="Spatafora J.W."/>
            <person name="Tedersoo L."/>
            <person name="Vaario L.M."/>
            <person name="Yamada A."/>
            <person name="Yan M."/>
            <person name="Wang P."/>
            <person name="Xu J."/>
            <person name="Bruns T."/>
            <person name="Baldrian P."/>
            <person name="Vilgalys R."/>
            <person name="Dunand C."/>
            <person name="Henrissat B."/>
            <person name="Grigoriev I.V."/>
            <person name="Hibbett D."/>
            <person name="Nagy L.G."/>
            <person name="Martin F.M."/>
        </authorList>
    </citation>
    <scope>NUCLEOTIDE SEQUENCE</scope>
    <source>
        <strain evidence="1">BED1</strain>
    </source>
</reference>
<proteinExistence type="predicted"/>